<dbReference type="PROSITE" id="PS50835">
    <property type="entry name" value="IG_LIKE"/>
    <property type="match status" value="2"/>
</dbReference>
<feature type="domain" description="Ig-like" evidence="12">
    <location>
        <begin position="310"/>
        <end position="413"/>
    </location>
</feature>
<keyword evidence="4" id="KW-0964">Secreted</keyword>
<dbReference type="Pfam" id="PF21339">
    <property type="entry name" value="VEGFR-1-like_Ig-like"/>
    <property type="match status" value="1"/>
</dbReference>
<protein>
    <recommendedName>
        <fullName evidence="3">Platelet-derived growth factor receptor-like protein</fullName>
    </recommendedName>
</protein>
<name>A0A8C0UXI3_CYACU</name>
<sequence length="413" mass="46566">MADFINLRKLTLTKFYASFLGRAKLQLFSGMIRKFVFFFKRLYKIFLISNIAFFTLPVIGQPAKSKRPKEHGENKIKPVNKKVKPKTPKMKERESMDSSLKSQSILTQMTDKGHFQKLAATLSLAAGETIELRCKGNNVTWSYPPYLDTFKDSRLSIKQLDRYSQLILANSTAADTGEYSCWLQLCSGNKCRKDETKTGSTYIFFTDKEELFVPTPSYFEIVYLNPDKPAVIPCRVTTPSAKVTLHREFPAGEIETDGTDIIYDAKKGFVFQHPTSDHKGIVYCKAESQGAPQISIKYHLLYVEVPKGPPSTTIAVSSSRAGLSDRVHVVCTVLGEPDVDVNFKWQYPGQESGRPVIIQNFWRLINRGIGHTTRISKSVLLVEDFEDIDVGNYVCIAQNLQGETTVATKVELK</sequence>
<evidence type="ECO:0000256" key="3">
    <source>
        <dbReference type="ARBA" id="ARBA00019671"/>
    </source>
</evidence>
<evidence type="ECO:0000256" key="11">
    <source>
        <dbReference type="SAM" id="Phobius"/>
    </source>
</evidence>
<feature type="domain" description="Ig-like" evidence="12">
    <location>
        <begin position="88"/>
        <end position="181"/>
    </location>
</feature>
<keyword evidence="7" id="KW-1015">Disulfide bond</keyword>
<evidence type="ECO:0000256" key="4">
    <source>
        <dbReference type="ARBA" id="ARBA00022525"/>
    </source>
</evidence>
<evidence type="ECO:0000313" key="14">
    <source>
        <dbReference type="Proteomes" id="UP000694410"/>
    </source>
</evidence>
<gene>
    <name evidence="13" type="primary">PDGFRL</name>
</gene>
<dbReference type="InterPro" id="IPR042495">
    <property type="entry name" value="PDGFRL"/>
</dbReference>
<dbReference type="FunFam" id="2.60.40.10:FF:001395">
    <property type="entry name" value="Platelet-derived growth factor receptor-like protein"/>
    <property type="match status" value="1"/>
</dbReference>
<keyword evidence="11" id="KW-1133">Transmembrane helix</keyword>
<dbReference type="FunFam" id="2.60.40.10:FF:000223">
    <property type="entry name" value="Platelet-derived growth factor receptor beta"/>
    <property type="match status" value="1"/>
</dbReference>
<evidence type="ECO:0000256" key="8">
    <source>
        <dbReference type="ARBA" id="ARBA00023180"/>
    </source>
</evidence>
<keyword evidence="8" id="KW-0325">Glycoprotein</keyword>
<dbReference type="AlphaFoldDB" id="A0A8C0UXI3"/>
<dbReference type="InterPro" id="IPR007110">
    <property type="entry name" value="Ig-like_dom"/>
</dbReference>
<dbReference type="InterPro" id="IPR003599">
    <property type="entry name" value="Ig_sub"/>
</dbReference>
<evidence type="ECO:0000256" key="2">
    <source>
        <dbReference type="ARBA" id="ARBA00011360"/>
    </source>
</evidence>
<keyword evidence="5" id="KW-0732">Signal</keyword>
<keyword evidence="11" id="KW-0472">Membrane</keyword>
<dbReference type="InterPro" id="IPR013783">
    <property type="entry name" value="Ig-like_fold"/>
</dbReference>
<evidence type="ECO:0000256" key="1">
    <source>
        <dbReference type="ARBA" id="ARBA00004613"/>
    </source>
</evidence>
<evidence type="ECO:0000256" key="5">
    <source>
        <dbReference type="ARBA" id="ARBA00022729"/>
    </source>
</evidence>
<keyword evidence="9" id="KW-0393">Immunoglobulin domain</keyword>
<feature type="transmembrane region" description="Helical" evidence="11">
    <location>
        <begin position="42"/>
        <end position="60"/>
    </location>
</feature>
<dbReference type="PANTHER" id="PTHR15360:SF1">
    <property type="entry name" value="PLATELET-DERIVED GROWTH FACTOR RECEPTOR-LIKE PROTEIN"/>
    <property type="match status" value="1"/>
</dbReference>
<evidence type="ECO:0000313" key="13">
    <source>
        <dbReference type="Ensembl" id="ENSCCEP00000015471.1"/>
    </source>
</evidence>
<dbReference type="Proteomes" id="UP000694410">
    <property type="component" value="Unplaced"/>
</dbReference>
<dbReference type="SMART" id="SM00409">
    <property type="entry name" value="IG"/>
    <property type="match status" value="3"/>
</dbReference>
<dbReference type="PANTHER" id="PTHR15360">
    <property type="entry name" value="PLATELET-DERIVED GROWTH FACTOR RECEPTOR LIKE"/>
    <property type="match status" value="1"/>
</dbReference>
<dbReference type="SUPFAM" id="SSF48726">
    <property type="entry name" value="Immunoglobulin"/>
    <property type="match status" value="3"/>
</dbReference>
<comment type="subcellular location">
    <subcellularLocation>
        <location evidence="1">Secreted</location>
    </subcellularLocation>
</comment>
<comment type="subunit">
    <text evidence="2">Forms a complex composed of PDGFRL, TNK2 and GRB2.</text>
</comment>
<dbReference type="GO" id="GO:0005576">
    <property type="term" value="C:extracellular region"/>
    <property type="evidence" value="ECO:0007669"/>
    <property type="project" value="UniProtKB-SubCell"/>
</dbReference>
<evidence type="ECO:0000259" key="12">
    <source>
        <dbReference type="PROSITE" id="PS50835"/>
    </source>
</evidence>
<evidence type="ECO:0000256" key="6">
    <source>
        <dbReference type="ARBA" id="ARBA00022737"/>
    </source>
</evidence>
<evidence type="ECO:0000256" key="9">
    <source>
        <dbReference type="ARBA" id="ARBA00023319"/>
    </source>
</evidence>
<feature type="region of interest" description="Disordered" evidence="10">
    <location>
        <begin position="63"/>
        <end position="95"/>
    </location>
</feature>
<keyword evidence="6" id="KW-0677">Repeat</keyword>
<reference evidence="13" key="1">
    <citation type="submission" date="2025-08" db="UniProtKB">
        <authorList>
            <consortium name="Ensembl"/>
        </authorList>
    </citation>
    <scope>IDENTIFICATION</scope>
</reference>
<dbReference type="Ensembl" id="ENSCCET00000024022.1">
    <property type="protein sequence ID" value="ENSCCEP00000015471.1"/>
    <property type="gene ID" value="ENSCCEG00000014642.1"/>
</dbReference>
<dbReference type="InterPro" id="IPR036179">
    <property type="entry name" value="Ig-like_dom_sf"/>
</dbReference>
<dbReference type="Gene3D" id="2.60.40.10">
    <property type="entry name" value="Immunoglobulins"/>
    <property type="match status" value="3"/>
</dbReference>
<keyword evidence="11" id="KW-0812">Transmembrane</keyword>
<proteinExistence type="predicted"/>
<reference evidence="13" key="2">
    <citation type="submission" date="2025-09" db="UniProtKB">
        <authorList>
            <consortium name="Ensembl"/>
        </authorList>
    </citation>
    <scope>IDENTIFICATION</scope>
</reference>
<feature type="compositionally biased region" description="Basic residues" evidence="10">
    <location>
        <begin position="78"/>
        <end position="88"/>
    </location>
</feature>
<evidence type="ECO:0000256" key="7">
    <source>
        <dbReference type="ARBA" id="ARBA00023157"/>
    </source>
</evidence>
<accession>A0A8C0UXI3</accession>
<evidence type="ECO:0000256" key="10">
    <source>
        <dbReference type="SAM" id="MobiDB-lite"/>
    </source>
</evidence>
<organism evidence="13 14">
    <name type="scientific">Cyanistes caeruleus</name>
    <name type="common">Eurasian blue tit</name>
    <name type="synonym">Parus caeruleus</name>
    <dbReference type="NCBI Taxonomy" id="156563"/>
    <lineage>
        <taxon>Eukaryota</taxon>
        <taxon>Metazoa</taxon>
        <taxon>Chordata</taxon>
        <taxon>Craniata</taxon>
        <taxon>Vertebrata</taxon>
        <taxon>Euteleostomi</taxon>
        <taxon>Archelosauria</taxon>
        <taxon>Archosauria</taxon>
        <taxon>Dinosauria</taxon>
        <taxon>Saurischia</taxon>
        <taxon>Theropoda</taxon>
        <taxon>Coelurosauria</taxon>
        <taxon>Aves</taxon>
        <taxon>Neognathae</taxon>
        <taxon>Neoaves</taxon>
        <taxon>Telluraves</taxon>
        <taxon>Australaves</taxon>
        <taxon>Passeriformes</taxon>
        <taxon>Paridae</taxon>
        <taxon>Cyanistes</taxon>
    </lineage>
</organism>
<keyword evidence="14" id="KW-1185">Reference proteome</keyword>